<organism evidence="1 2">
    <name type="scientific">Salinisphaera hydrothermalis (strain C41B8)</name>
    <dbReference type="NCBI Taxonomy" id="1304275"/>
    <lineage>
        <taxon>Bacteria</taxon>
        <taxon>Pseudomonadati</taxon>
        <taxon>Pseudomonadota</taxon>
        <taxon>Gammaproteobacteria</taxon>
        <taxon>Salinisphaerales</taxon>
        <taxon>Salinisphaeraceae</taxon>
        <taxon>Salinisphaera</taxon>
    </lineage>
</organism>
<sequence>MAYTDDTPMKALLAGMASVDADACHEFARRQHVAGYGPDLATAAALIHDLAFAAQLERPDELLAWKYPETFTPIDTEVLTQLLQAASENDRETGAALIAEQSFADITALSSIASYLSQACEQLRRFGARTPDPQQPLF</sequence>
<evidence type="ECO:0000313" key="1">
    <source>
        <dbReference type="EMBL" id="KEZ76491.1"/>
    </source>
</evidence>
<dbReference type="EMBL" id="APNK01000028">
    <property type="protein sequence ID" value="KEZ76491.1"/>
    <property type="molecule type" value="Genomic_DNA"/>
</dbReference>
<dbReference type="AlphaFoldDB" id="A0A084IIF7"/>
<dbReference type="Proteomes" id="UP000028302">
    <property type="component" value="Unassembled WGS sequence"/>
</dbReference>
<name>A0A084IIF7_SALHC</name>
<gene>
    <name evidence="1" type="ORF">C41B8_14645</name>
</gene>
<evidence type="ECO:0000313" key="2">
    <source>
        <dbReference type="Proteomes" id="UP000028302"/>
    </source>
</evidence>
<protein>
    <submittedName>
        <fullName evidence="1">Uncharacterized protein</fullName>
    </submittedName>
</protein>
<dbReference type="OrthoDB" id="7062350at2"/>
<dbReference type="RefSeq" id="WP_037339812.1">
    <property type="nucleotide sequence ID" value="NZ_APNK01000028.1"/>
</dbReference>
<accession>A0A084IIF7</accession>
<keyword evidence="2" id="KW-1185">Reference proteome</keyword>
<proteinExistence type="predicted"/>
<reference evidence="1 2" key="1">
    <citation type="submission" date="2013-03" db="EMBL/GenBank/DDBJ databases">
        <title>Salinisphaera hydrothermalis C41B8 Genome Sequencing.</title>
        <authorList>
            <person name="Li C."/>
            <person name="Lai Q."/>
            <person name="Shao Z."/>
        </authorList>
    </citation>
    <scope>NUCLEOTIDE SEQUENCE [LARGE SCALE GENOMIC DNA]</scope>
    <source>
        <strain evidence="1 2">C41B8</strain>
    </source>
</reference>
<dbReference type="STRING" id="1304275.C41B8_14645"/>
<comment type="caution">
    <text evidence="1">The sequence shown here is derived from an EMBL/GenBank/DDBJ whole genome shotgun (WGS) entry which is preliminary data.</text>
</comment>